<dbReference type="PANTHER" id="PTHR22792">
    <property type="entry name" value="LUPUS LA PROTEIN-RELATED"/>
    <property type="match status" value="1"/>
</dbReference>
<evidence type="ECO:0000313" key="8">
    <source>
        <dbReference type="RefSeq" id="XP_024886135.1"/>
    </source>
</evidence>
<feature type="compositionally biased region" description="Low complexity" evidence="4">
    <location>
        <begin position="555"/>
        <end position="565"/>
    </location>
</feature>
<organism evidence="6 8">
    <name type="scientific">Temnothorax curvispinosus</name>
    <dbReference type="NCBI Taxonomy" id="300111"/>
    <lineage>
        <taxon>Eukaryota</taxon>
        <taxon>Metazoa</taxon>
        <taxon>Ecdysozoa</taxon>
        <taxon>Arthropoda</taxon>
        <taxon>Hexapoda</taxon>
        <taxon>Insecta</taxon>
        <taxon>Pterygota</taxon>
        <taxon>Neoptera</taxon>
        <taxon>Endopterygota</taxon>
        <taxon>Hymenoptera</taxon>
        <taxon>Apocrita</taxon>
        <taxon>Aculeata</taxon>
        <taxon>Formicoidea</taxon>
        <taxon>Formicidae</taxon>
        <taxon>Myrmicinae</taxon>
        <taxon>Temnothorax</taxon>
    </lineage>
</organism>
<dbReference type="RefSeq" id="XP_024886134.1">
    <property type="nucleotide sequence ID" value="XM_025030366.1"/>
</dbReference>
<feature type="compositionally biased region" description="Low complexity" evidence="4">
    <location>
        <begin position="671"/>
        <end position="682"/>
    </location>
</feature>
<reference evidence="7 8" key="1">
    <citation type="submission" date="2025-04" db="UniProtKB">
        <authorList>
            <consortium name="RefSeq"/>
        </authorList>
    </citation>
    <scope>IDENTIFICATION</scope>
    <source>
        <tissue evidence="7 8">Whole body</tissue>
    </source>
</reference>
<dbReference type="OrthoDB" id="10046764at2759"/>
<name>A0A6J1QZV2_9HYME</name>
<feature type="domain" description="HTH La-type RNA-binding" evidence="5">
    <location>
        <begin position="103"/>
        <end position="192"/>
    </location>
</feature>
<evidence type="ECO:0000256" key="2">
    <source>
        <dbReference type="ARBA" id="ARBA00022884"/>
    </source>
</evidence>
<dbReference type="RefSeq" id="XP_024886135.1">
    <property type="nucleotide sequence ID" value="XM_025030367.1"/>
</dbReference>
<dbReference type="PROSITE" id="PS50961">
    <property type="entry name" value="HTH_LA"/>
    <property type="match status" value="1"/>
</dbReference>
<evidence type="ECO:0000259" key="5">
    <source>
        <dbReference type="PROSITE" id="PS50961"/>
    </source>
</evidence>
<sequence length="835" mass="88311">MNGDIGKLPPGAVYPATPEPLGPQVAGAIGGGVPNIDYGVMNGAPSGSELILDAGVGSLEPSPQHAISMHGGAVGYSPVDVAALGDASAAPPSVPMTDLNVPGIPLEQLKQMLSSQLEYYFSRENLANDTYLLSQMDNDQYVPIWTVANFNQVKKLTKDIKLITEVLRESPNVQVDEEGQKVRPNHKRCIVILREIPDSTPLEDVKNLFSGEGCPRFISCEFAHNSSWYVTFESDEDAQKAYRFLREEVREFQGKPIMARIKAKPMNRLPMPTVASVSGIKNGYRTPPPPPVYDPSSYTAGQQRFLYTNGTTMPQTTMPAYANQVVYQPFYPAGMMPWGPTSPAYFEMSNVFTMNGITPHNTFTRSNTRYNPRNRNRQRNGSDRSCLIDPANPSNNSNNHHHYHHHHHHHHHQPSSMPPLSNRSSHSPMTGGGNNSVSLSSSTSTYHASSLPPSKPLASSSSSSYQSGTKFHSSSSAVSSVEHVKGASSSLSSAQDQDTTAAVETSSTPSSSAPSFTRHRIHRRTKDQDTKVASGNNHSLPAIKESLPASGGSGSNSNCGSRSSGVQFDLEAAAFPPLPGLDTDHGKTSTDVGSGGSAGTVGMESSSQNRLSDVVKGTAKLKAVIKDKESGGNQPQLQQQQQPAAPAPTAVNTASRSASPGASTGAEAQGSAAASTNSANATHILNPPTANENTSSADAAALSTVALTPPSSPDKSIKTDDSNMVNGVDDAVVANTHLPAVATSTVTTATTTTTATTATSAAATTDDAETMTRCDCSNVVVVPPPTASSQNSQTQTGVASAFPIDLTRPSYAQVAQHCRELPCTKHKTDERDRNV</sequence>
<dbReference type="InterPro" id="IPR045180">
    <property type="entry name" value="La_dom_prot"/>
</dbReference>
<dbReference type="GeneID" id="112463792"/>
<dbReference type="InterPro" id="IPR058699">
    <property type="entry name" value="RRM_LARP4/4B"/>
</dbReference>
<feature type="compositionally biased region" description="Basic residues" evidence="4">
    <location>
        <begin position="399"/>
        <end position="413"/>
    </location>
</feature>
<dbReference type="Pfam" id="PF05383">
    <property type="entry name" value="La"/>
    <property type="match status" value="1"/>
</dbReference>
<dbReference type="GO" id="GO:0003730">
    <property type="term" value="F:mRNA 3'-UTR binding"/>
    <property type="evidence" value="ECO:0007669"/>
    <property type="project" value="TreeGrafter"/>
</dbReference>
<dbReference type="SUPFAM" id="SSF46785">
    <property type="entry name" value="Winged helix' DNA-binding domain"/>
    <property type="match status" value="1"/>
</dbReference>
<feature type="compositionally biased region" description="Polar residues" evidence="4">
    <location>
        <begin position="651"/>
        <end position="662"/>
    </location>
</feature>
<feature type="compositionally biased region" description="Low complexity" evidence="4">
    <location>
        <begin position="473"/>
        <end position="516"/>
    </location>
</feature>
<gene>
    <name evidence="7 8" type="primary">LOC112463792</name>
</gene>
<feature type="compositionally biased region" description="Low complexity" evidence="4">
    <location>
        <begin position="436"/>
        <end position="464"/>
    </location>
</feature>
<dbReference type="AlphaFoldDB" id="A0A6J1QZV2"/>
<protein>
    <submittedName>
        <fullName evidence="7 8">La-related protein 4B-like</fullName>
    </submittedName>
</protein>
<dbReference type="GO" id="GO:0045727">
    <property type="term" value="P:positive regulation of translation"/>
    <property type="evidence" value="ECO:0007669"/>
    <property type="project" value="TreeGrafter"/>
</dbReference>
<feature type="compositionally biased region" description="Low complexity" evidence="4">
    <location>
        <begin position="634"/>
        <end position="650"/>
    </location>
</feature>
<dbReference type="Pfam" id="PF26088">
    <property type="entry name" value="RRM_LARP4"/>
    <property type="match status" value="1"/>
</dbReference>
<dbReference type="CDD" id="cd08031">
    <property type="entry name" value="LARP_4_5_like"/>
    <property type="match status" value="1"/>
</dbReference>
<evidence type="ECO:0000256" key="1">
    <source>
        <dbReference type="ARBA" id="ARBA00022553"/>
    </source>
</evidence>
<dbReference type="CTD" id="23185"/>
<dbReference type="SUPFAM" id="SSF54928">
    <property type="entry name" value="RNA-binding domain, RBD"/>
    <property type="match status" value="1"/>
</dbReference>
<dbReference type="InterPro" id="IPR036390">
    <property type="entry name" value="WH_DNA-bd_sf"/>
</dbReference>
<keyword evidence="1" id="KW-0597">Phosphoprotein</keyword>
<dbReference type="SMART" id="SM00715">
    <property type="entry name" value="LA"/>
    <property type="match status" value="1"/>
</dbReference>
<feature type="region of interest" description="Disordered" evidence="4">
    <location>
        <begin position="628"/>
        <end position="696"/>
    </location>
</feature>
<feature type="region of interest" description="Disordered" evidence="4">
    <location>
        <begin position="357"/>
        <end position="613"/>
    </location>
</feature>
<keyword evidence="2 3" id="KW-0694">RNA-binding</keyword>
<dbReference type="CDD" id="cd12430">
    <property type="entry name" value="RRM_LARP4_5_like"/>
    <property type="match status" value="1"/>
</dbReference>
<evidence type="ECO:0000256" key="4">
    <source>
        <dbReference type="SAM" id="MobiDB-lite"/>
    </source>
</evidence>
<dbReference type="InterPro" id="IPR036388">
    <property type="entry name" value="WH-like_DNA-bd_sf"/>
</dbReference>
<dbReference type="Proteomes" id="UP000504618">
    <property type="component" value="Unplaced"/>
</dbReference>
<keyword evidence="6" id="KW-1185">Reference proteome</keyword>
<dbReference type="GO" id="GO:0005829">
    <property type="term" value="C:cytosol"/>
    <property type="evidence" value="ECO:0007669"/>
    <property type="project" value="TreeGrafter"/>
</dbReference>
<evidence type="ECO:0000313" key="7">
    <source>
        <dbReference type="RefSeq" id="XP_024886134.1"/>
    </source>
</evidence>
<evidence type="ECO:0000256" key="3">
    <source>
        <dbReference type="PROSITE-ProRule" id="PRU00332"/>
    </source>
</evidence>
<accession>A0A6J1QZV2</accession>
<dbReference type="PANTHER" id="PTHR22792:SF131">
    <property type="entry name" value="LA-RELATED PROTEIN LARP4B"/>
    <property type="match status" value="1"/>
</dbReference>
<evidence type="ECO:0000313" key="6">
    <source>
        <dbReference type="Proteomes" id="UP000504618"/>
    </source>
</evidence>
<dbReference type="Gene3D" id="1.10.10.10">
    <property type="entry name" value="Winged helix-like DNA-binding domain superfamily/Winged helix DNA-binding domain"/>
    <property type="match status" value="1"/>
</dbReference>
<dbReference type="InterPro" id="IPR035979">
    <property type="entry name" value="RBD_domain_sf"/>
</dbReference>
<feature type="compositionally biased region" description="Polar residues" evidence="4">
    <location>
        <begin position="414"/>
        <end position="428"/>
    </location>
</feature>
<dbReference type="GO" id="GO:0010494">
    <property type="term" value="C:cytoplasmic stress granule"/>
    <property type="evidence" value="ECO:0007669"/>
    <property type="project" value="TreeGrafter"/>
</dbReference>
<proteinExistence type="predicted"/>
<dbReference type="InterPro" id="IPR006630">
    <property type="entry name" value="La_HTH"/>
</dbReference>